<gene>
    <name evidence="1" type="ORF">DFQ12_0830</name>
</gene>
<reference evidence="1 2" key="1">
    <citation type="submission" date="2018-09" db="EMBL/GenBank/DDBJ databases">
        <title>Genomic Encyclopedia of Type Strains, Phase III (KMG-III): the genomes of soil and plant-associated and newly described type strains.</title>
        <authorList>
            <person name="Whitman W."/>
        </authorList>
    </citation>
    <scope>NUCLEOTIDE SEQUENCE [LARGE SCALE GENOMIC DNA]</scope>
    <source>
        <strain evidence="1 2">CECT 7938</strain>
    </source>
</reference>
<sequence length="32" mass="3651">MTETLLGLDLVETLLYATKNKLIQQQDFVVGR</sequence>
<dbReference type="AlphaFoldDB" id="A0A420BGZ6"/>
<evidence type="ECO:0000313" key="2">
    <source>
        <dbReference type="Proteomes" id="UP000286246"/>
    </source>
</evidence>
<dbReference type="Proteomes" id="UP000286246">
    <property type="component" value="Unassembled WGS sequence"/>
</dbReference>
<organism evidence="1 2">
    <name type="scientific">Sphingobacterium detergens</name>
    <dbReference type="NCBI Taxonomy" id="1145106"/>
    <lineage>
        <taxon>Bacteria</taxon>
        <taxon>Pseudomonadati</taxon>
        <taxon>Bacteroidota</taxon>
        <taxon>Sphingobacteriia</taxon>
        <taxon>Sphingobacteriales</taxon>
        <taxon>Sphingobacteriaceae</taxon>
        <taxon>Sphingobacterium</taxon>
    </lineage>
</organism>
<accession>A0A420BGZ6</accession>
<name>A0A420BGZ6_SPHD1</name>
<comment type="caution">
    <text evidence="1">The sequence shown here is derived from an EMBL/GenBank/DDBJ whole genome shotgun (WGS) entry which is preliminary data.</text>
</comment>
<protein>
    <submittedName>
        <fullName evidence="1">Uncharacterized protein</fullName>
    </submittedName>
</protein>
<keyword evidence="2" id="KW-1185">Reference proteome</keyword>
<proteinExistence type="predicted"/>
<dbReference type="EMBL" id="RAPY01000001">
    <property type="protein sequence ID" value="RKE55982.1"/>
    <property type="molecule type" value="Genomic_DNA"/>
</dbReference>
<evidence type="ECO:0000313" key="1">
    <source>
        <dbReference type="EMBL" id="RKE55982.1"/>
    </source>
</evidence>